<proteinExistence type="inferred from homology"/>
<dbReference type="PRINTS" id="PR00081">
    <property type="entry name" value="GDHRDH"/>
</dbReference>
<comment type="caution">
    <text evidence="3">The sequence shown here is derived from an EMBL/GenBank/DDBJ whole genome shotgun (WGS) entry which is preliminary data.</text>
</comment>
<dbReference type="InterPro" id="IPR036291">
    <property type="entry name" value="NAD(P)-bd_dom_sf"/>
</dbReference>
<dbReference type="PANTHER" id="PTHR42879">
    <property type="entry name" value="3-OXOACYL-(ACYL-CARRIER-PROTEIN) REDUCTASE"/>
    <property type="match status" value="1"/>
</dbReference>
<dbReference type="GO" id="GO:0032787">
    <property type="term" value="P:monocarboxylic acid metabolic process"/>
    <property type="evidence" value="ECO:0007669"/>
    <property type="project" value="UniProtKB-ARBA"/>
</dbReference>
<organism evidence="3 4">
    <name type="scientific">Thermomonas fusca</name>
    <dbReference type="NCBI Taxonomy" id="215690"/>
    <lineage>
        <taxon>Bacteria</taxon>
        <taxon>Pseudomonadati</taxon>
        <taxon>Pseudomonadota</taxon>
        <taxon>Gammaproteobacteria</taxon>
        <taxon>Lysobacterales</taxon>
        <taxon>Lysobacteraceae</taxon>
        <taxon>Thermomonas</taxon>
    </lineage>
</organism>
<accession>A0A5R9PGJ6</accession>
<dbReference type="PROSITE" id="PS00061">
    <property type="entry name" value="ADH_SHORT"/>
    <property type="match status" value="1"/>
</dbReference>
<dbReference type="Proteomes" id="UP000308508">
    <property type="component" value="Unassembled WGS sequence"/>
</dbReference>
<gene>
    <name evidence="3" type="ORF">E5S66_06650</name>
</gene>
<dbReference type="Pfam" id="PF00106">
    <property type="entry name" value="adh_short"/>
    <property type="match status" value="1"/>
</dbReference>
<evidence type="ECO:0000256" key="1">
    <source>
        <dbReference type="ARBA" id="ARBA00006484"/>
    </source>
</evidence>
<dbReference type="InterPro" id="IPR020904">
    <property type="entry name" value="Sc_DH/Rdtase_CS"/>
</dbReference>
<dbReference type="PANTHER" id="PTHR42879:SF2">
    <property type="entry name" value="3-OXOACYL-[ACYL-CARRIER-PROTEIN] REDUCTASE FABG"/>
    <property type="match status" value="1"/>
</dbReference>
<evidence type="ECO:0000313" key="4">
    <source>
        <dbReference type="Proteomes" id="UP000308508"/>
    </source>
</evidence>
<dbReference type="EMBL" id="SROY01000002">
    <property type="protein sequence ID" value="TLX22187.1"/>
    <property type="molecule type" value="Genomic_DNA"/>
</dbReference>
<protein>
    <submittedName>
        <fullName evidence="3">SDR family oxidoreductase</fullName>
    </submittedName>
</protein>
<keyword evidence="4" id="KW-1185">Reference proteome</keyword>
<dbReference type="Gene3D" id="3.40.50.720">
    <property type="entry name" value="NAD(P)-binding Rossmann-like Domain"/>
    <property type="match status" value="1"/>
</dbReference>
<evidence type="ECO:0000313" key="3">
    <source>
        <dbReference type="EMBL" id="TLX22187.1"/>
    </source>
</evidence>
<dbReference type="FunFam" id="3.40.50.720:FF:000084">
    <property type="entry name" value="Short-chain dehydrogenase reductase"/>
    <property type="match status" value="1"/>
</dbReference>
<dbReference type="NCBIfam" id="NF009093">
    <property type="entry name" value="PRK12429.1"/>
    <property type="match status" value="1"/>
</dbReference>
<comment type="similarity">
    <text evidence="1 2">Belongs to the short-chain dehydrogenases/reductases (SDR) family.</text>
</comment>
<dbReference type="InterPro" id="IPR002347">
    <property type="entry name" value="SDR_fam"/>
</dbReference>
<dbReference type="SUPFAM" id="SSF51735">
    <property type="entry name" value="NAD(P)-binding Rossmann-fold domains"/>
    <property type="match status" value="1"/>
</dbReference>
<dbReference type="InterPro" id="IPR050259">
    <property type="entry name" value="SDR"/>
</dbReference>
<dbReference type="AlphaFoldDB" id="A0A5R9PGJ6"/>
<dbReference type="PRINTS" id="PR00080">
    <property type="entry name" value="SDRFAMILY"/>
</dbReference>
<name>A0A5R9PGJ6_9GAMM</name>
<reference evidence="3 4" key="1">
    <citation type="submission" date="2019-04" db="EMBL/GenBank/DDBJ databases">
        <authorList>
            <person name="Grouzdev D.S."/>
            <person name="Nazina T.N."/>
        </authorList>
    </citation>
    <scope>NUCLEOTIDE SEQUENCE [LARGE SCALE GENOMIC DNA]</scope>
    <source>
        <strain evidence="3 4">SHC 3-19</strain>
    </source>
</reference>
<dbReference type="RefSeq" id="WP_138348479.1">
    <property type="nucleotide sequence ID" value="NZ_SROY01000002.1"/>
</dbReference>
<evidence type="ECO:0000256" key="2">
    <source>
        <dbReference type="RuleBase" id="RU000363"/>
    </source>
</evidence>
<sequence length="269" mass="27704">MSDTFLHGRTALVTGSTSGIGLAIAKGFAAAGARVAINGLGSPEQIASAIVEVDAAGSGGTVHFGADLRDPAAIEAMMGQLAGWSNGGIDILVNNAGIQHAVPLHEMPVAKWNDIIAINLSSAFHTMRLAMPAMAGRGYGRVVNIASVHGLVASKDKAPYVASKFGIVGLSKVAALEYAAQGDRDSGGVTVNCICPGWVETPLIEPQIEARMQGGSRDDGVRALLAEKQPSLRMTLPAEIAALAVFLCRREAHNITGTAMPVDGGWTAQ</sequence>
<dbReference type="STRING" id="1123377.GCA_000423885_02677"/>